<sequence>MEDKIKLLEPIGEVLINKDDIINLLNTKTFPIFYDGFEPSGRMHIAQGLLRMQDGIFIFWIADWFGLLNNKMGGDLNKLKNIDHYFIEVRKAARMKMHNVKFLMASDEINKRPNDYSLRVLDLARKFNVVDQLFYACMQCNDIFFLEAIGQLFYQIHFRKVNMLAREYADKSTDAYKSIIMFHYMMMGLFEGLPKMAKLDLNLNIFMEDSAEDVKKIIKYAYWPTQVIKDNPVLDNTKEIIF</sequence>
<dbReference type="InterPro" id="IPR014729">
    <property type="entry name" value="Rossmann-like_a/b/a_fold"/>
</dbReference>
<dbReference type="InterPro" id="IPR050489">
    <property type="entry name" value="Tyr-tRNA_synthase"/>
</dbReference>
<dbReference type="OMA" id="GMDQHEV"/>
<dbReference type="eggNOG" id="KOG2144">
    <property type="taxonomic scope" value="Eukaryota"/>
</dbReference>
<dbReference type="InterPro" id="IPR002305">
    <property type="entry name" value="aa-tRNA-synth_Ic"/>
</dbReference>
<dbReference type="PANTHER" id="PTHR46264:SF4">
    <property type="entry name" value="TYROSINE--TRNA LIGASE, CYTOPLASMIC"/>
    <property type="match status" value="1"/>
</dbReference>
<evidence type="ECO:0000256" key="4">
    <source>
        <dbReference type="ARBA" id="ARBA00022840"/>
    </source>
</evidence>
<keyword evidence="2 9" id="KW-0436">Ligase</keyword>
<dbReference type="InParanoid" id="A0DN87"/>
<organism evidence="10 11">
    <name type="scientific">Paramecium tetraurelia</name>
    <dbReference type="NCBI Taxonomy" id="5888"/>
    <lineage>
        <taxon>Eukaryota</taxon>
        <taxon>Sar</taxon>
        <taxon>Alveolata</taxon>
        <taxon>Ciliophora</taxon>
        <taxon>Intramacronucleata</taxon>
        <taxon>Oligohymenophorea</taxon>
        <taxon>Peniculida</taxon>
        <taxon>Parameciidae</taxon>
        <taxon>Paramecium</taxon>
    </lineage>
</organism>
<evidence type="ECO:0000256" key="5">
    <source>
        <dbReference type="ARBA" id="ARBA00022917"/>
    </source>
</evidence>
<reference evidence="10 11" key="1">
    <citation type="journal article" date="2006" name="Nature">
        <title>Global trends of whole-genome duplications revealed by the ciliate Paramecium tetraurelia.</title>
        <authorList>
            <consortium name="Genoscope"/>
            <person name="Aury J.-M."/>
            <person name="Jaillon O."/>
            <person name="Duret L."/>
            <person name="Noel B."/>
            <person name="Jubin C."/>
            <person name="Porcel B.M."/>
            <person name="Segurens B."/>
            <person name="Daubin V."/>
            <person name="Anthouard V."/>
            <person name="Aiach N."/>
            <person name="Arnaiz O."/>
            <person name="Billaut A."/>
            <person name="Beisson J."/>
            <person name="Blanc I."/>
            <person name="Bouhouche K."/>
            <person name="Camara F."/>
            <person name="Duharcourt S."/>
            <person name="Guigo R."/>
            <person name="Gogendeau D."/>
            <person name="Katinka M."/>
            <person name="Keller A.-M."/>
            <person name="Kissmehl R."/>
            <person name="Klotz C."/>
            <person name="Koll F."/>
            <person name="Le Moue A."/>
            <person name="Lepere C."/>
            <person name="Malinsky S."/>
            <person name="Nowacki M."/>
            <person name="Nowak J.K."/>
            <person name="Plattner H."/>
            <person name="Poulain J."/>
            <person name="Ruiz F."/>
            <person name="Serrano V."/>
            <person name="Zagulski M."/>
            <person name="Dessen P."/>
            <person name="Betermier M."/>
            <person name="Weissenbach J."/>
            <person name="Scarpelli C."/>
            <person name="Schachter V."/>
            <person name="Sperling L."/>
            <person name="Meyer E."/>
            <person name="Cohen J."/>
            <person name="Wincker P."/>
        </authorList>
    </citation>
    <scope>NUCLEOTIDE SEQUENCE [LARGE SCALE GENOMIC DNA]</scope>
    <source>
        <strain evidence="10 11">Stock d4-2</strain>
    </source>
</reference>
<dbReference type="EMBL" id="CT868507">
    <property type="protein sequence ID" value="CAK84504.1"/>
    <property type="molecule type" value="Genomic_DNA"/>
</dbReference>
<dbReference type="GO" id="GO:0005737">
    <property type="term" value="C:cytoplasm"/>
    <property type="evidence" value="ECO:0000318"/>
    <property type="project" value="GO_Central"/>
</dbReference>
<dbReference type="Gene3D" id="3.40.50.620">
    <property type="entry name" value="HUPs"/>
    <property type="match status" value="2"/>
</dbReference>
<dbReference type="GO" id="GO:0005524">
    <property type="term" value="F:ATP binding"/>
    <property type="evidence" value="ECO:0007669"/>
    <property type="project" value="UniProtKB-KW"/>
</dbReference>
<evidence type="ECO:0000256" key="7">
    <source>
        <dbReference type="ARBA" id="ARBA00033323"/>
    </source>
</evidence>
<name>A0DN87_PARTE</name>
<dbReference type="STRING" id="5888.A0DN87"/>
<evidence type="ECO:0000256" key="9">
    <source>
        <dbReference type="RuleBase" id="RU363036"/>
    </source>
</evidence>
<evidence type="ECO:0000313" key="11">
    <source>
        <dbReference type="Proteomes" id="UP000000600"/>
    </source>
</evidence>
<dbReference type="AlphaFoldDB" id="A0DN87"/>
<dbReference type="PANTHER" id="PTHR46264">
    <property type="entry name" value="TYROSINE-TRNA LIGASE"/>
    <property type="match status" value="1"/>
</dbReference>
<keyword evidence="4 9" id="KW-0067">ATP-binding</keyword>
<evidence type="ECO:0000256" key="3">
    <source>
        <dbReference type="ARBA" id="ARBA00022741"/>
    </source>
</evidence>
<keyword evidence="11" id="KW-1185">Reference proteome</keyword>
<dbReference type="Pfam" id="PF00579">
    <property type="entry name" value="tRNA-synt_1b"/>
    <property type="match status" value="2"/>
</dbReference>
<dbReference type="RefSeq" id="XP_001451901.1">
    <property type="nucleotide sequence ID" value="XM_001451864.2"/>
</dbReference>
<accession>A0DN87</accession>
<keyword evidence="6 9" id="KW-0030">Aminoacyl-tRNA synthetase</keyword>
<keyword evidence="5 9" id="KW-0648">Protein biosynthesis</keyword>
<dbReference type="GO" id="GO:0006437">
    <property type="term" value="P:tyrosyl-tRNA aminoacylation"/>
    <property type="evidence" value="ECO:0000318"/>
    <property type="project" value="GO_Central"/>
</dbReference>
<evidence type="ECO:0000256" key="2">
    <source>
        <dbReference type="ARBA" id="ARBA00022598"/>
    </source>
</evidence>
<dbReference type="Proteomes" id="UP000000600">
    <property type="component" value="Unassembled WGS sequence"/>
</dbReference>
<dbReference type="KEGG" id="ptm:GSPATT00018709001"/>
<evidence type="ECO:0000256" key="6">
    <source>
        <dbReference type="ARBA" id="ARBA00023146"/>
    </source>
</evidence>
<dbReference type="EC" id="6.1.1.1" evidence="1"/>
<dbReference type="HOGENOM" id="CLU_035267_1_1_1"/>
<evidence type="ECO:0000256" key="8">
    <source>
        <dbReference type="ARBA" id="ARBA00048248"/>
    </source>
</evidence>
<gene>
    <name evidence="10" type="ORF">GSPATT00018709001</name>
</gene>
<keyword evidence="3 9" id="KW-0547">Nucleotide-binding</keyword>
<dbReference type="GeneID" id="5037686"/>
<evidence type="ECO:0000313" key="10">
    <source>
        <dbReference type="EMBL" id="CAK84504.1"/>
    </source>
</evidence>
<protein>
    <recommendedName>
        <fullName evidence="1">tyrosine--tRNA ligase</fullName>
        <ecNumber evidence="1">6.1.1.1</ecNumber>
    </recommendedName>
    <alternativeName>
        <fullName evidence="7">Tyrosyl-tRNA synthetase</fullName>
    </alternativeName>
</protein>
<evidence type="ECO:0000256" key="1">
    <source>
        <dbReference type="ARBA" id="ARBA00013160"/>
    </source>
</evidence>
<comment type="similarity">
    <text evidence="9">Belongs to the class-I aminoacyl-tRNA synthetase family.</text>
</comment>
<dbReference type="GO" id="GO:0004831">
    <property type="term" value="F:tyrosine-tRNA ligase activity"/>
    <property type="evidence" value="ECO:0000318"/>
    <property type="project" value="GO_Central"/>
</dbReference>
<dbReference type="SUPFAM" id="SSF52374">
    <property type="entry name" value="Nucleotidylyl transferase"/>
    <property type="match status" value="1"/>
</dbReference>
<dbReference type="OrthoDB" id="197206at2759"/>
<proteinExistence type="inferred from homology"/>
<comment type="catalytic activity">
    <reaction evidence="8">
        <text>tRNA(Tyr) + L-tyrosine + ATP = L-tyrosyl-tRNA(Tyr) + AMP + diphosphate + H(+)</text>
        <dbReference type="Rhea" id="RHEA:10220"/>
        <dbReference type="Rhea" id="RHEA-COMP:9706"/>
        <dbReference type="Rhea" id="RHEA-COMP:9707"/>
        <dbReference type="ChEBI" id="CHEBI:15378"/>
        <dbReference type="ChEBI" id="CHEBI:30616"/>
        <dbReference type="ChEBI" id="CHEBI:33019"/>
        <dbReference type="ChEBI" id="CHEBI:58315"/>
        <dbReference type="ChEBI" id="CHEBI:78442"/>
        <dbReference type="ChEBI" id="CHEBI:78536"/>
        <dbReference type="ChEBI" id="CHEBI:456215"/>
        <dbReference type="EC" id="6.1.1.1"/>
    </reaction>
</comment>